<proteinExistence type="predicted"/>
<evidence type="ECO:0000313" key="3">
    <source>
        <dbReference type="EMBL" id="MDB8737781.1"/>
    </source>
</evidence>
<dbReference type="Pfam" id="PF13166">
    <property type="entry name" value="AAA_13"/>
    <property type="match status" value="1"/>
</dbReference>
<feature type="coiled-coil region" evidence="1">
    <location>
        <begin position="117"/>
        <end position="144"/>
    </location>
</feature>
<name>A0AB35IX12_MEDGN</name>
<evidence type="ECO:0000259" key="2">
    <source>
        <dbReference type="Pfam" id="PF13166"/>
    </source>
</evidence>
<keyword evidence="1" id="KW-0175">Coiled coil</keyword>
<dbReference type="Proteomes" id="UP001211731">
    <property type="component" value="Unassembled WGS sequence"/>
</dbReference>
<dbReference type="InterPro" id="IPR027417">
    <property type="entry name" value="P-loop_NTPase"/>
</dbReference>
<sequence length="482" mass="55394">MLRDIAGIRLCGANFDEVTNILLLDPHEGNKVKPVKGTLLYGRNGAGKSTLAKAVRKAKGESQDTISQAEFLSINNLPIELTEEEKSHVFVFDEEYIDKNVKFHESGLDTIIMLGHQVEIAEQLQEAQKNLEKAKGEFDIQEKTIIENEKIECKNSPKYHIKKMRLALQGDDCWAGRDKLIKNNRQNTGVRDDTYKQFITLTTTKTRDQLIIEFNETLKVLRIAQQGDAAISTKVPIFNKKYDETNILKLLRTKIERPELSERECYLLELAQTGRSSQLNDMIDIFSNTETYICPTCLQPVSEKYKQDLVQSVQKVLSKTVEEHLAELCTVMAEEIEIDFSPFSKLEMSTNSCLEILAQINMGIRNNNLLIQSKIDNPYSICNGEIISVSNLLTQLNKALENLENERLEYNKKITDTKPIIKRLTEINNLIAYLDIRELYIQFSVIKTLTERKQLQKQSQSKYQNQKRWCRCCVMKTLSRLV</sequence>
<dbReference type="EMBL" id="JAQMLR010000002">
    <property type="protein sequence ID" value="MDB8737781.1"/>
    <property type="molecule type" value="Genomic_DNA"/>
</dbReference>
<dbReference type="RefSeq" id="WP_272106996.1">
    <property type="nucleotide sequence ID" value="NZ_JAQMLR010000002.1"/>
</dbReference>
<evidence type="ECO:0000313" key="4">
    <source>
        <dbReference type="Proteomes" id="UP001211731"/>
    </source>
</evidence>
<protein>
    <submittedName>
        <fullName evidence="3">AAA family ATPase</fullName>
    </submittedName>
</protein>
<comment type="caution">
    <text evidence="3">The sequence shown here is derived from an EMBL/GenBank/DDBJ whole genome shotgun (WGS) entry which is preliminary data.</text>
</comment>
<dbReference type="Gene3D" id="3.40.50.300">
    <property type="entry name" value="P-loop containing nucleotide triphosphate hydrolases"/>
    <property type="match status" value="1"/>
</dbReference>
<dbReference type="InterPro" id="IPR026866">
    <property type="entry name" value="CR006_AAA"/>
</dbReference>
<dbReference type="SUPFAM" id="SSF52540">
    <property type="entry name" value="P-loop containing nucleoside triphosphate hydrolases"/>
    <property type="match status" value="2"/>
</dbReference>
<evidence type="ECO:0000256" key="1">
    <source>
        <dbReference type="SAM" id="Coils"/>
    </source>
</evidence>
<feature type="coiled-coil region" evidence="1">
    <location>
        <begin position="386"/>
        <end position="416"/>
    </location>
</feature>
<feature type="domain" description="Protein CR006 P-loop" evidence="2">
    <location>
        <begin position="37"/>
        <end position="424"/>
    </location>
</feature>
<dbReference type="AlphaFoldDB" id="A0AB35IX12"/>
<gene>
    <name evidence="3" type="ORF">PNU63_03070</name>
</gene>
<accession>A0AB35IX12</accession>
<reference evidence="3" key="1">
    <citation type="submission" date="2023-01" db="EMBL/GenBank/DDBJ databases">
        <title>Human gut microbiome strain richness.</title>
        <authorList>
            <person name="Chen-Liaw A."/>
        </authorList>
    </citation>
    <scope>NUCLEOTIDE SEQUENCE</scope>
    <source>
        <strain evidence="3">1001217st1_A9_1001217B_191108</strain>
    </source>
</reference>
<organism evidence="3 4">
    <name type="scientific">Mediterraneibacter gnavus</name>
    <name type="common">Ruminococcus gnavus</name>
    <dbReference type="NCBI Taxonomy" id="33038"/>
    <lineage>
        <taxon>Bacteria</taxon>
        <taxon>Bacillati</taxon>
        <taxon>Bacillota</taxon>
        <taxon>Clostridia</taxon>
        <taxon>Lachnospirales</taxon>
        <taxon>Lachnospiraceae</taxon>
        <taxon>Mediterraneibacter</taxon>
    </lineage>
</organism>